<evidence type="ECO:0000313" key="2">
    <source>
        <dbReference type="EMBL" id="PRX63590.1"/>
    </source>
</evidence>
<feature type="domain" description="N-acetyltransferase" evidence="1">
    <location>
        <begin position="175"/>
        <end position="314"/>
    </location>
</feature>
<dbReference type="RefSeq" id="WP_106242901.1">
    <property type="nucleotide sequence ID" value="NZ_PVNG01000010.1"/>
</dbReference>
<comment type="caution">
    <text evidence="2">The sequence shown here is derived from an EMBL/GenBank/DDBJ whole genome shotgun (WGS) entry which is preliminary data.</text>
</comment>
<dbReference type="AlphaFoldDB" id="A0A2T0MWY4"/>
<keyword evidence="3" id="KW-1185">Reference proteome</keyword>
<accession>A0A2T0MWY4</accession>
<dbReference type="GO" id="GO:0016747">
    <property type="term" value="F:acyltransferase activity, transferring groups other than amino-acyl groups"/>
    <property type="evidence" value="ECO:0007669"/>
    <property type="project" value="InterPro"/>
</dbReference>
<evidence type="ECO:0000259" key="1">
    <source>
        <dbReference type="PROSITE" id="PS51186"/>
    </source>
</evidence>
<evidence type="ECO:0000313" key="3">
    <source>
        <dbReference type="Proteomes" id="UP000238312"/>
    </source>
</evidence>
<dbReference type="OrthoDB" id="7942268at2"/>
<dbReference type="InterPro" id="IPR016181">
    <property type="entry name" value="Acyl_CoA_acyltransferase"/>
</dbReference>
<protein>
    <submittedName>
        <fullName evidence="2">Acetyltransferase (GNAT) family protein</fullName>
    </submittedName>
</protein>
<dbReference type="EMBL" id="PVNG01000010">
    <property type="protein sequence ID" value="PRX63590.1"/>
    <property type="molecule type" value="Genomic_DNA"/>
</dbReference>
<organism evidence="2 3">
    <name type="scientific">Nonomuraea fuscirosea</name>
    <dbReference type="NCBI Taxonomy" id="1291556"/>
    <lineage>
        <taxon>Bacteria</taxon>
        <taxon>Bacillati</taxon>
        <taxon>Actinomycetota</taxon>
        <taxon>Actinomycetes</taxon>
        <taxon>Streptosporangiales</taxon>
        <taxon>Streptosporangiaceae</taxon>
        <taxon>Nonomuraea</taxon>
    </lineage>
</organism>
<reference evidence="2 3" key="1">
    <citation type="submission" date="2018-03" db="EMBL/GenBank/DDBJ databases">
        <title>Genomic Encyclopedia of Type Strains, Phase III (KMG-III): the genomes of soil and plant-associated and newly described type strains.</title>
        <authorList>
            <person name="Whitman W."/>
        </authorList>
    </citation>
    <scope>NUCLEOTIDE SEQUENCE [LARGE SCALE GENOMIC DNA]</scope>
    <source>
        <strain evidence="2 3">CGMCC 4.7104</strain>
    </source>
</reference>
<dbReference type="SUPFAM" id="SSF55729">
    <property type="entry name" value="Acyl-CoA N-acyltransferases (Nat)"/>
    <property type="match status" value="1"/>
</dbReference>
<keyword evidence="2" id="KW-0808">Transferase</keyword>
<gene>
    <name evidence="2" type="ORF">B0I32_11039</name>
</gene>
<dbReference type="Gene3D" id="3.40.630.30">
    <property type="match status" value="1"/>
</dbReference>
<dbReference type="Pfam" id="PF00583">
    <property type="entry name" value="Acetyltransf_1"/>
    <property type="match status" value="1"/>
</dbReference>
<sequence>MTVEPNDLTMRPITGREELDLFSRLPYVLDDELADDLTAGRRLPEWMWVALRGDQLVARAAWWCPTSDDAPFLLDVFDLDDRDGDGVDAGVKLLRAAMAEVVPAGARPPEYIRMVPPDWRETPAARRVVEDRMAALEQLGAALLVERLRLEWRPGTPVPDPSGRLVFRPVGDTEEMISLMTSVLDGTLDAHSRDDLSRMSAREAAAAHYEEELARYRSPHDWWRVATLPDGEPVGFVTPARNDYNAIIGYIAVLPKHRGNGYIDDILAEGTRILAAQGVPRIRAATDVGNVPMANAFRRAGYVDFERSINMTWP</sequence>
<name>A0A2T0MWY4_9ACTN</name>
<proteinExistence type="predicted"/>
<dbReference type="CDD" id="cd04301">
    <property type="entry name" value="NAT_SF"/>
    <property type="match status" value="1"/>
</dbReference>
<dbReference type="Proteomes" id="UP000238312">
    <property type="component" value="Unassembled WGS sequence"/>
</dbReference>
<dbReference type="InterPro" id="IPR000182">
    <property type="entry name" value="GNAT_dom"/>
</dbReference>
<dbReference type="PROSITE" id="PS51186">
    <property type="entry name" value="GNAT"/>
    <property type="match status" value="1"/>
</dbReference>